<dbReference type="EMBL" id="JABANO010005695">
    <property type="protein sequence ID" value="KAF4753051.1"/>
    <property type="molecule type" value="Genomic_DNA"/>
</dbReference>
<evidence type="ECO:0000256" key="1">
    <source>
        <dbReference type="SAM" id="MobiDB-lite"/>
    </source>
</evidence>
<feature type="non-terminal residue" evidence="2">
    <location>
        <position position="105"/>
    </location>
</feature>
<name>A0A7J6U8T4_PEROL</name>
<keyword evidence="3" id="KW-1185">Reference proteome</keyword>
<dbReference type="Proteomes" id="UP000553632">
    <property type="component" value="Unassembled WGS sequence"/>
</dbReference>
<dbReference type="AlphaFoldDB" id="A0A7J6U8T4"/>
<evidence type="ECO:0000313" key="2">
    <source>
        <dbReference type="EMBL" id="KAF4753051.1"/>
    </source>
</evidence>
<sequence>NRKICKWSKMRLICQVNRAGSLASRIRKACKTGRSRPSPRVKVSPLRWTKELRKAKNRKISKMLMLRMRALKNRKKCKRSKSQHQRAMNRRLRKVSRRSIRESWK</sequence>
<feature type="non-terminal residue" evidence="2">
    <location>
        <position position="1"/>
    </location>
</feature>
<gene>
    <name evidence="2" type="ORF">FOZ63_022643</name>
</gene>
<feature type="compositionally biased region" description="Basic residues" evidence="1">
    <location>
        <begin position="73"/>
        <end position="98"/>
    </location>
</feature>
<evidence type="ECO:0000313" key="3">
    <source>
        <dbReference type="Proteomes" id="UP000553632"/>
    </source>
</evidence>
<proteinExistence type="predicted"/>
<reference evidence="2 3" key="1">
    <citation type="submission" date="2020-04" db="EMBL/GenBank/DDBJ databases">
        <title>Perkinsus olseni comparative genomics.</title>
        <authorList>
            <person name="Bogema D.R."/>
        </authorList>
    </citation>
    <scope>NUCLEOTIDE SEQUENCE [LARGE SCALE GENOMIC DNA]</scope>
    <source>
        <strain evidence="2 3">ATCC PRA-207</strain>
    </source>
</reference>
<organism evidence="2 3">
    <name type="scientific">Perkinsus olseni</name>
    <name type="common">Perkinsus atlanticus</name>
    <dbReference type="NCBI Taxonomy" id="32597"/>
    <lineage>
        <taxon>Eukaryota</taxon>
        <taxon>Sar</taxon>
        <taxon>Alveolata</taxon>
        <taxon>Perkinsozoa</taxon>
        <taxon>Perkinsea</taxon>
        <taxon>Perkinsida</taxon>
        <taxon>Perkinsidae</taxon>
        <taxon>Perkinsus</taxon>
    </lineage>
</organism>
<protein>
    <submittedName>
        <fullName evidence="2">Uncharacterized protein</fullName>
    </submittedName>
</protein>
<feature type="region of interest" description="Disordered" evidence="1">
    <location>
        <begin position="73"/>
        <end position="105"/>
    </location>
</feature>
<comment type="caution">
    <text evidence="2">The sequence shown here is derived from an EMBL/GenBank/DDBJ whole genome shotgun (WGS) entry which is preliminary data.</text>
</comment>
<accession>A0A7J6U8T4</accession>